<dbReference type="PANTHER" id="PTHR37984:SF5">
    <property type="entry name" value="PROTEIN NYNRIN-LIKE"/>
    <property type="match status" value="1"/>
</dbReference>
<dbReference type="GO" id="GO:0015074">
    <property type="term" value="P:DNA integration"/>
    <property type="evidence" value="ECO:0007669"/>
    <property type="project" value="InterPro"/>
</dbReference>
<dbReference type="PANTHER" id="PTHR37984">
    <property type="entry name" value="PROTEIN CBG26694"/>
    <property type="match status" value="1"/>
</dbReference>
<dbReference type="Proteomes" id="UP000765509">
    <property type="component" value="Unassembled WGS sequence"/>
</dbReference>
<dbReference type="InterPro" id="IPR001584">
    <property type="entry name" value="Integrase_cat-core"/>
</dbReference>
<evidence type="ECO:0000313" key="3">
    <source>
        <dbReference type="EMBL" id="MBW0563933.1"/>
    </source>
</evidence>
<evidence type="ECO:0000259" key="2">
    <source>
        <dbReference type="PROSITE" id="PS50994"/>
    </source>
</evidence>
<name>A0A9Q3JIN9_9BASI</name>
<gene>
    <name evidence="3" type="ORF">O181_103648</name>
</gene>
<keyword evidence="1" id="KW-0694">RNA-binding</keyword>
<dbReference type="SUPFAM" id="SSF53098">
    <property type="entry name" value="Ribonuclease H-like"/>
    <property type="match status" value="1"/>
</dbReference>
<dbReference type="InterPro" id="IPR036397">
    <property type="entry name" value="RNaseH_sf"/>
</dbReference>
<evidence type="ECO:0000313" key="4">
    <source>
        <dbReference type="Proteomes" id="UP000765509"/>
    </source>
</evidence>
<dbReference type="EMBL" id="AVOT02075031">
    <property type="protein sequence ID" value="MBW0563933.1"/>
    <property type="molecule type" value="Genomic_DNA"/>
</dbReference>
<dbReference type="Gene3D" id="3.30.420.10">
    <property type="entry name" value="Ribonuclease H-like superfamily/Ribonuclease H"/>
    <property type="match status" value="1"/>
</dbReference>
<proteinExistence type="predicted"/>
<dbReference type="GO" id="GO:0005634">
    <property type="term" value="C:nucleus"/>
    <property type="evidence" value="ECO:0007669"/>
    <property type="project" value="UniProtKB-ARBA"/>
</dbReference>
<feature type="domain" description="Integrase catalytic" evidence="2">
    <location>
        <begin position="1"/>
        <end position="161"/>
    </location>
</feature>
<sequence length="162" mass="18285">MDRVTALSPGGYRSYNACLVLVNRYSKIPIFLPCQKSDTAMDIAIVICNRVSSHTALFQDIISGRDPKFTSELLTNLHNFFGTKLSFSTAYPPQTDCLAEIMMQTIEQIIRIFSAYGLELEDSDCSTYYWCTLIPALHLEYKTSLHSPTGKTPEMLEKGWNP</sequence>
<organism evidence="3 4">
    <name type="scientific">Austropuccinia psidii MF-1</name>
    <dbReference type="NCBI Taxonomy" id="1389203"/>
    <lineage>
        <taxon>Eukaryota</taxon>
        <taxon>Fungi</taxon>
        <taxon>Dikarya</taxon>
        <taxon>Basidiomycota</taxon>
        <taxon>Pucciniomycotina</taxon>
        <taxon>Pucciniomycetes</taxon>
        <taxon>Pucciniales</taxon>
        <taxon>Sphaerophragmiaceae</taxon>
        <taxon>Austropuccinia</taxon>
    </lineage>
</organism>
<reference evidence="3" key="1">
    <citation type="submission" date="2021-03" db="EMBL/GenBank/DDBJ databases">
        <title>Draft genome sequence of rust myrtle Austropuccinia psidii MF-1, a brazilian biotype.</title>
        <authorList>
            <person name="Quecine M.C."/>
            <person name="Pachon D.M.R."/>
            <person name="Bonatelli M.L."/>
            <person name="Correr F.H."/>
            <person name="Franceschini L.M."/>
            <person name="Leite T.F."/>
            <person name="Margarido G.R.A."/>
            <person name="Almeida C.A."/>
            <person name="Ferrarezi J.A."/>
            <person name="Labate C.A."/>
        </authorList>
    </citation>
    <scope>NUCLEOTIDE SEQUENCE</scope>
    <source>
        <strain evidence="3">MF-1</strain>
    </source>
</reference>
<dbReference type="PROSITE" id="PS50994">
    <property type="entry name" value="INTEGRASE"/>
    <property type="match status" value="1"/>
</dbReference>
<keyword evidence="4" id="KW-1185">Reference proteome</keyword>
<dbReference type="GO" id="GO:0003723">
    <property type="term" value="F:RNA binding"/>
    <property type="evidence" value="ECO:0007669"/>
    <property type="project" value="UniProtKB-KW"/>
</dbReference>
<dbReference type="InterPro" id="IPR012337">
    <property type="entry name" value="RNaseH-like_sf"/>
</dbReference>
<protein>
    <recommendedName>
        <fullName evidence="2">Integrase catalytic domain-containing protein</fullName>
    </recommendedName>
</protein>
<evidence type="ECO:0000256" key="1">
    <source>
        <dbReference type="ARBA" id="ARBA00022884"/>
    </source>
</evidence>
<dbReference type="OrthoDB" id="2273864at2759"/>
<accession>A0A9Q3JIN9</accession>
<comment type="caution">
    <text evidence="3">The sequence shown here is derived from an EMBL/GenBank/DDBJ whole genome shotgun (WGS) entry which is preliminary data.</text>
</comment>
<dbReference type="InterPro" id="IPR050951">
    <property type="entry name" value="Retrovirus_Pol_polyprotein"/>
</dbReference>
<dbReference type="AlphaFoldDB" id="A0A9Q3JIN9"/>